<feature type="compositionally biased region" description="Basic and acidic residues" evidence="1">
    <location>
        <begin position="99"/>
        <end position="118"/>
    </location>
</feature>
<feature type="non-terminal residue" evidence="2">
    <location>
        <position position="118"/>
    </location>
</feature>
<proteinExistence type="predicted"/>
<organism evidence="2">
    <name type="scientific">Cuerna arida</name>
    <dbReference type="NCBI Taxonomy" id="1464854"/>
    <lineage>
        <taxon>Eukaryota</taxon>
        <taxon>Metazoa</taxon>
        <taxon>Ecdysozoa</taxon>
        <taxon>Arthropoda</taxon>
        <taxon>Hexapoda</taxon>
        <taxon>Insecta</taxon>
        <taxon>Pterygota</taxon>
        <taxon>Neoptera</taxon>
        <taxon>Paraneoptera</taxon>
        <taxon>Hemiptera</taxon>
        <taxon>Auchenorrhyncha</taxon>
        <taxon>Membracoidea</taxon>
        <taxon>Cicadellidae</taxon>
        <taxon>Cicadellinae</taxon>
        <taxon>Proconiini</taxon>
        <taxon>Cuerna</taxon>
    </lineage>
</organism>
<feature type="non-terminal residue" evidence="2">
    <location>
        <position position="1"/>
    </location>
</feature>
<evidence type="ECO:0000313" key="2">
    <source>
        <dbReference type="EMBL" id="JAS47126.1"/>
    </source>
</evidence>
<name>A0A1B6FA56_9HEMI</name>
<reference evidence="2" key="1">
    <citation type="submission" date="2015-11" db="EMBL/GenBank/DDBJ databases">
        <title>De novo transcriptome assembly of four potential Pierce s Disease insect vectors from Arizona vineyards.</title>
        <authorList>
            <person name="Tassone E.E."/>
        </authorList>
    </citation>
    <scope>NUCLEOTIDE SEQUENCE</scope>
</reference>
<evidence type="ECO:0000256" key="1">
    <source>
        <dbReference type="SAM" id="MobiDB-lite"/>
    </source>
</evidence>
<protein>
    <submittedName>
        <fullName evidence="2">Uncharacterized protein</fullName>
    </submittedName>
</protein>
<gene>
    <name evidence="2" type="ORF">g.8361</name>
</gene>
<dbReference type="AlphaFoldDB" id="A0A1B6FA56"/>
<feature type="compositionally biased region" description="Basic and acidic residues" evidence="1">
    <location>
        <begin position="59"/>
        <end position="69"/>
    </location>
</feature>
<feature type="region of interest" description="Disordered" evidence="1">
    <location>
        <begin position="1"/>
        <end position="118"/>
    </location>
</feature>
<dbReference type="EMBL" id="GECZ01022643">
    <property type="protein sequence ID" value="JAS47126.1"/>
    <property type="molecule type" value="Transcribed_RNA"/>
</dbReference>
<sequence>GEFCRQGPAPRNEEADAIVEDNPGPLGVEEEGNSVVEDNPNPVEILVVGQPEKKKRRKGENINPKDWERNVNAAKRKRGEPYFGLKKQQNAANGSKYKFNNERKGKEIKDRCNCKNGQ</sequence>
<accession>A0A1B6FA56</accession>